<gene>
    <name evidence="4" type="ORF">SAMN04488570_0425</name>
</gene>
<dbReference type="PANTHER" id="PTHR11895:SF7">
    <property type="entry name" value="GLUTAMYL-TRNA(GLN) AMIDOTRANSFERASE SUBUNIT A, MITOCHONDRIAL"/>
    <property type="match status" value="1"/>
</dbReference>
<evidence type="ECO:0000256" key="1">
    <source>
        <dbReference type="ARBA" id="ARBA00009199"/>
    </source>
</evidence>
<dbReference type="InterPro" id="IPR036928">
    <property type="entry name" value="AS_sf"/>
</dbReference>
<dbReference type="Gene3D" id="3.90.1300.10">
    <property type="entry name" value="Amidase signature (AS) domain"/>
    <property type="match status" value="1"/>
</dbReference>
<feature type="domain" description="Amidase" evidence="3">
    <location>
        <begin position="39"/>
        <end position="451"/>
    </location>
</feature>
<accession>A0A1H1LZQ0</accession>
<dbReference type="InterPro" id="IPR000120">
    <property type="entry name" value="Amidase"/>
</dbReference>
<organism evidence="4 5">
    <name type="scientific">Nocardioides scoriae</name>
    <dbReference type="NCBI Taxonomy" id="642780"/>
    <lineage>
        <taxon>Bacteria</taxon>
        <taxon>Bacillati</taxon>
        <taxon>Actinomycetota</taxon>
        <taxon>Actinomycetes</taxon>
        <taxon>Propionibacteriales</taxon>
        <taxon>Nocardioidaceae</taxon>
        <taxon>Nocardioides</taxon>
    </lineage>
</organism>
<dbReference type="GO" id="GO:0016740">
    <property type="term" value="F:transferase activity"/>
    <property type="evidence" value="ECO:0007669"/>
    <property type="project" value="UniProtKB-KW"/>
</dbReference>
<comment type="similarity">
    <text evidence="1">Belongs to the amidase family.</text>
</comment>
<dbReference type="PANTHER" id="PTHR11895">
    <property type="entry name" value="TRANSAMIDASE"/>
    <property type="match status" value="1"/>
</dbReference>
<dbReference type="AlphaFoldDB" id="A0A1H1LZQ0"/>
<sequence>MSSPTSYAVTTGAPTTGLTDLPAREIAALVRLGRVSAREVVAAHLARIAEVDPRLHAVVHLEPHRALAQAIRLDARVRRGLPGGALAGVPVLVKDNIDVAGQTTRAGSEGHDGGLARLDAPVVSRLRAAGAIVLGRTNMDELAMGASTQTSAHGPTRNPVDARRSPGGSSGGSAAAVAAGMVPLALGTDTGGSVREPASQCGVVGLAPSPGLTPMTGVVPFAPDLDRVGTLTRDTGDAALALAVLSGREPAPHRLDAGGVRRLRVGVVTELLDRNQPEVRAALEDWVARLQGLGVAVTPVSVPDAPAALECYTHLSSVAALGSLAPWVRSGRAGEEVLRRWELGRQLLAEQTRLDAAREVRWRLRRQAAQALRQVDVLVSPTMPTVAPLLAGEESARELADPMGAPYTDCWTVVANLAGLAAVSVPAAVGEAGLPVGVMLMGAPGSDEQLLALPRLRP</sequence>
<dbReference type="RefSeq" id="WP_157682684.1">
    <property type="nucleotide sequence ID" value="NZ_LT629757.1"/>
</dbReference>
<evidence type="ECO:0000313" key="5">
    <source>
        <dbReference type="Proteomes" id="UP000198859"/>
    </source>
</evidence>
<protein>
    <submittedName>
        <fullName evidence="4">Aspartyl-tRNA(Asn)/glutamyl-tRNA(Gln) amidotransferase subunit A</fullName>
    </submittedName>
</protein>
<keyword evidence="5" id="KW-1185">Reference proteome</keyword>
<dbReference type="SUPFAM" id="SSF75304">
    <property type="entry name" value="Amidase signature (AS) enzymes"/>
    <property type="match status" value="1"/>
</dbReference>
<dbReference type="Proteomes" id="UP000198859">
    <property type="component" value="Chromosome I"/>
</dbReference>
<evidence type="ECO:0000313" key="4">
    <source>
        <dbReference type="EMBL" id="SDR80088.1"/>
    </source>
</evidence>
<dbReference type="OrthoDB" id="182039at2"/>
<dbReference type="Pfam" id="PF01425">
    <property type="entry name" value="Amidase"/>
    <property type="match status" value="1"/>
</dbReference>
<name>A0A1H1LZQ0_9ACTN</name>
<feature type="region of interest" description="Disordered" evidence="2">
    <location>
        <begin position="147"/>
        <end position="174"/>
    </location>
</feature>
<dbReference type="EMBL" id="LT629757">
    <property type="protein sequence ID" value="SDR80088.1"/>
    <property type="molecule type" value="Genomic_DNA"/>
</dbReference>
<keyword evidence="4" id="KW-0808">Transferase</keyword>
<dbReference type="STRING" id="642780.SAMN04488570_0425"/>
<dbReference type="InterPro" id="IPR020556">
    <property type="entry name" value="Amidase_CS"/>
</dbReference>
<dbReference type="PROSITE" id="PS00571">
    <property type="entry name" value="AMIDASES"/>
    <property type="match status" value="1"/>
</dbReference>
<evidence type="ECO:0000256" key="2">
    <source>
        <dbReference type="SAM" id="MobiDB-lite"/>
    </source>
</evidence>
<reference evidence="5" key="1">
    <citation type="submission" date="2016-10" db="EMBL/GenBank/DDBJ databases">
        <authorList>
            <person name="Varghese N."/>
            <person name="Submissions S."/>
        </authorList>
    </citation>
    <scope>NUCLEOTIDE SEQUENCE [LARGE SCALE GENOMIC DNA]</scope>
    <source>
        <strain evidence="5">DSM 22127</strain>
    </source>
</reference>
<proteinExistence type="inferred from homology"/>
<evidence type="ECO:0000259" key="3">
    <source>
        <dbReference type="Pfam" id="PF01425"/>
    </source>
</evidence>
<dbReference type="InterPro" id="IPR023631">
    <property type="entry name" value="Amidase_dom"/>
</dbReference>